<dbReference type="SMART" id="SM00382">
    <property type="entry name" value="AAA"/>
    <property type="match status" value="1"/>
</dbReference>
<keyword evidence="6" id="KW-1185">Reference proteome</keyword>
<evidence type="ECO:0000313" key="5">
    <source>
        <dbReference type="EMBL" id="NGM85618.1"/>
    </source>
</evidence>
<evidence type="ECO:0000256" key="2">
    <source>
        <dbReference type="ARBA" id="ARBA00022741"/>
    </source>
</evidence>
<evidence type="ECO:0000313" key="6">
    <source>
        <dbReference type="Proteomes" id="UP000480151"/>
    </source>
</evidence>
<keyword evidence="2" id="KW-0547">Nucleotide-binding</keyword>
<dbReference type="PROSITE" id="PS50893">
    <property type="entry name" value="ABC_TRANSPORTER_2"/>
    <property type="match status" value="1"/>
</dbReference>
<dbReference type="InterPro" id="IPR050763">
    <property type="entry name" value="ABC_transporter_ATP-binding"/>
</dbReference>
<dbReference type="InterPro" id="IPR003593">
    <property type="entry name" value="AAA+_ATPase"/>
</dbReference>
<gene>
    <name evidence="5" type="ORF">G5B47_24780</name>
</gene>
<evidence type="ECO:0000256" key="1">
    <source>
        <dbReference type="ARBA" id="ARBA00022448"/>
    </source>
</evidence>
<dbReference type="SUPFAM" id="SSF52540">
    <property type="entry name" value="P-loop containing nucleoside triphosphate hydrolases"/>
    <property type="match status" value="1"/>
</dbReference>
<comment type="caution">
    <text evidence="5">The sequence shown here is derived from an EMBL/GenBank/DDBJ whole genome shotgun (WGS) entry which is preliminary data.</text>
</comment>
<dbReference type="PANTHER" id="PTHR42711:SF1">
    <property type="entry name" value="ABC-TRANSPORT PROTEIN, ATP-BINDING COMPONENT"/>
    <property type="match status" value="1"/>
</dbReference>
<dbReference type="PANTHER" id="PTHR42711">
    <property type="entry name" value="ABC TRANSPORTER ATP-BINDING PROTEIN"/>
    <property type="match status" value="1"/>
</dbReference>
<evidence type="ECO:0000256" key="3">
    <source>
        <dbReference type="ARBA" id="ARBA00022840"/>
    </source>
</evidence>
<dbReference type="Proteomes" id="UP000480151">
    <property type="component" value="Unassembled WGS sequence"/>
</dbReference>
<feature type="domain" description="ABC transporter" evidence="4">
    <location>
        <begin position="23"/>
        <end position="257"/>
    </location>
</feature>
<protein>
    <submittedName>
        <fullName evidence="5">ATP-binding cassette domain-containing protein</fullName>
    </submittedName>
</protein>
<dbReference type="Pfam" id="PF00005">
    <property type="entry name" value="ABC_tran"/>
    <property type="match status" value="1"/>
</dbReference>
<keyword evidence="1" id="KW-0813">Transport</keyword>
<keyword evidence="3 5" id="KW-0067">ATP-binding</keyword>
<evidence type="ECO:0000259" key="4">
    <source>
        <dbReference type="PROSITE" id="PS50893"/>
    </source>
</evidence>
<dbReference type="GO" id="GO:0005524">
    <property type="term" value="F:ATP binding"/>
    <property type="evidence" value="ECO:0007669"/>
    <property type="project" value="UniProtKB-KW"/>
</dbReference>
<organism evidence="5 6">
    <name type="scientific">Paenibacillus apii</name>
    <dbReference type="NCBI Taxonomy" id="1850370"/>
    <lineage>
        <taxon>Bacteria</taxon>
        <taxon>Bacillati</taxon>
        <taxon>Bacillota</taxon>
        <taxon>Bacilli</taxon>
        <taxon>Bacillales</taxon>
        <taxon>Paenibacillaceae</taxon>
        <taxon>Paenibacillus</taxon>
    </lineage>
</organism>
<dbReference type="RefSeq" id="WP_165104115.1">
    <property type="nucleotide sequence ID" value="NZ_JAAKGU010000021.1"/>
</dbReference>
<dbReference type="InterPro" id="IPR003439">
    <property type="entry name" value="ABC_transporter-like_ATP-bd"/>
</dbReference>
<accession>A0A6M1PSR5</accession>
<name>A0A6M1PSR5_9BACL</name>
<dbReference type="AlphaFoldDB" id="A0A6M1PSR5"/>
<dbReference type="Gene3D" id="3.40.50.300">
    <property type="entry name" value="P-loop containing nucleotide triphosphate hydrolases"/>
    <property type="match status" value="1"/>
</dbReference>
<dbReference type="GO" id="GO:0016887">
    <property type="term" value="F:ATP hydrolysis activity"/>
    <property type="evidence" value="ECO:0007669"/>
    <property type="project" value="InterPro"/>
</dbReference>
<sequence length="336" mass="38285">MDIIIADHLVRQFHTRKKPEGSFKLLKSVFSMKKETKNVVDRVSFTVRKGDIVGYIGPNGAGKSTTIKMLSGVLVPTSGTVHVKGLEPHKNRKQHAGNIGVVFGQRTQLWWDLPLIESFKLLGKIYDVPEDRFRRNLEMFTDILDMSSFLSTPVRQLSLGQRMRGDIAAALLHEPEILFLDEPTIGLDIMAKEKIQSFLQKINKEKEITIILTTHNMDDIEKLCHRVIFIDKGQILFDGSTEVMTAEFGGFRYLVVDAPTWDEAAWNGPPVERREDSQLFFRIEDDKQVAPMIKQLTDLIDIHNLTVQEPKIEDVIKQLYGNNGSPHLKPQQQQTL</sequence>
<reference evidence="5 6" key="1">
    <citation type="submission" date="2020-02" db="EMBL/GenBank/DDBJ databases">
        <authorList>
            <person name="Gao J."/>
            <person name="Sun J."/>
        </authorList>
    </citation>
    <scope>NUCLEOTIDE SEQUENCE [LARGE SCALE GENOMIC DNA]</scope>
    <source>
        <strain evidence="5 6">7124</strain>
    </source>
</reference>
<proteinExistence type="predicted"/>
<dbReference type="EMBL" id="JAAKGU010000021">
    <property type="protein sequence ID" value="NGM85618.1"/>
    <property type="molecule type" value="Genomic_DNA"/>
</dbReference>
<dbReference type="InterPro" id="IPR027417">
    <property type="entry name" value="P-loop_NTPase"/>
</dbReference>